<keyword evidence="1" id="KW-1133">Transmembrane helix</keyword>
<keyword evidence="1" id="KW-0812">Transmembrane</keyword>
<gene>
    <name evidence="2" type="ORF">SAMN05660874_03274</name>
</gene>
<dbReference type="STRING" id="95161.SAMN05660874_03274"/>
<keyword evidence="1" id="KW-0472">Membrane</keyword>
<evidence type="ECO:0000313" key="3">
    <source>
        <dbReference type="Proteomes" id="UP000198852"/>
    </source>
</evidence>
<dbReference type="NCBIfam" id="NF037982">
    <property type="entry name" value="Nramp_1"/>
    <property type="match status" value="1"/>
</dbReference>
<feature type="transmembrane region" description="Helical" evidence="1">
    <location>
        <begin position="107"/>
        <end position="125"/>
    </location>
</feature>
<feature type="transmembrane region" description="Helical" evidence="1">
    <location>
        <begin position="220"/>
        <end position="239"/>
    </location>
</feature>
<feature type="transmembrane region" description="Helical" evidence="1">
    <location>
        <begin position="40"/>
        <end position="63"/>
    </location>
</feature>
<evidence type="ECO:0000256" key="1">
    <source>
        <dbReference type="SAM" id="Phobius"/>
    </source>
</evidence>
<feature type="transmembrane region" description="Helical" evidence="1">
    <location>
        <begin position="455"/>
        <end position="478"/>
    </location>
</feature>
<feature type="transmembrane region" description="Helical" evidence="1">
    <location>
        <begin position="419"/>
        <end position="443"/>
    </location>
</feature>
<dbReference type="AlphaFoldDB" id="A0A1I6SP53"/>
<evidence type="ECO:0000313" key="2">
    <source>
        <dbReference type="EMBL" id="SFS78650.1"/>
    </source>
</evidence>
<proteinExistence type="predicted"/>
<keyword evidence="3" id="KW-1185">Reference proteome</keyword>
<feature type="transmembrane region" description="Helical" evidence="1">
    <location>
        <begin position="175"/>
        <end position="200"/>
    </location>
</feature>
<feature type="transmembrane region" description="Helical" evidence="1">
    <location>
        <begin position="69"/>
        <end position="86"/>
    </location>
</feature>
<evidence type="ECO:0008006" key="4">
    <source>
        <dbReference type="Google" id="ProtNLM"/>
    </source>
</evidence>
<feature type="transmembrane region" description="Helical" evidence="1">
    <location>
        <begin position="145"/>
        <end position="163"/>
    </location>
</feature>
<feature type="transmembrane region" description="Helical" evidence="1">
    <location>
        <begin position="393"/>
        <end position="413"/>
    </location>
</feature>
<organism evidence="2 3">
    <name type="scientific">Saccharopolyspora flava</name>
    <dbReference type="NCBI Taxonomy" id="95161"/>
    <lineage>
        <taxon>Bacteria</taxon>
        <taxon>Bacillati</taxon>
        <taxon>Actinomycetota</taxon>
        <taxon>Actinomycetes</taxon>
        <taxon>Pseudonocardiales</taxon>
        <taxon>Pseudonocardiaceae</taxon>
        <taxon>Saccharopolyspora</taxon>
    </lineage>
</organism>
<feature type="transmembrane region" description="Helical" evidence="1">
    <location>
        <begin position="301"/>
        <end position="320"/>
    </location>
</feature>
<dbReference type="Proteomes" id="UP000198852">
    <property type="component" value="Unassembled WGS sequence"/>
</dbReference>
<protein>
    <recommendedName>
        <fullName evidence="4">Mn2+ and Fe2+ transporters of the NRAMP family</fullName>
    </recommendedName>
</protein>
<feature type="transmembrane region" description="Helical" evidence="1">
    <location>
        <begin position="350"/>
        <end position="372"/>
    </location>
</feature>
<reference evidence="3" key="1">
    <citation type="submission" date="2016-10" db="EMBL/GenBank/DDBJ databases">
        <authorList>
            <person name="Varghese N."/>
            <person name="Submissions S."/>
        </authorList>
    </citation>
    <scope>NUCLEOTIDE SEQUENCE [LARGE SCALE GENOMIC DNA]</scope>
    <source>
        <strain evidence="3">DSM 44771</strain>
    </source>
</reference>
<accession>A0A1I6SP53</accession>
<sequence length="481" mass="52314">MAVQDRERPEAGAIARELPSGFLPPARYRDLPEPRRFRQIFGASIILTATAIGSGEFVLWPYITSQVGLVLMWTAVLGFFMQYILNMEIERYTLATGETAVTGFTRIWPPLGVLITVIAIIPNLWPGWATGAATIVTYVAGAGSPVPIAIVAMVAIGSALTLSKVVYKTVERVEMVLVGGIAVFLVVALFVGTGLSDWAAFGASFAHVGQLPPMEEVGGVAALLGAIAFAGAGGGNNLVQSNWVRDKRMGMGRFMPRVTSPFTGAEEAAAGTGHMFLDNDDNRRRWKGWWKVANVEQFGTFFLLGCGTLVIMSVLAYATVFGRPLPEDDFDFIKAEGEVFGQNFGPWFQMALWCAGAIALFSTQLGIMDWVSRLTADTVKVTFFRDSTKVTESRVYFAVIWLMIVAGSAILLSGTDQPLALILISSSAGGVVMFLYSMLLIVTNRRFLPRVIRLGGWRLVMMCVAVVFYGYFSVALLIDQF</sequence>
<dbReference type="RefSeq" id="WP_245775890.1">
    <property type="nucleotide sequence ID" value="NZ_FOZX01000005.1"/>
</dbReference>
<name>A0A1I6SP53_9PSEU</name>
<dbReference type="EMBL" id="FOZX01000005">
    <property type="protein sequence ID" value="SFS78650.1"/>
    <property type="molecule type" value="Genomic_DNA"/>
</dbReference>